<dbReference type="InterPro" id="IPR002052">
    <property type="entry name" value="DNA_methylase_N6_adenine_CS"/>
</dbReference>
<keyword evidence="7" id="KW-0560">Oxidoreductase</keyword>
<dbReference type="KEGG" id="mnu:NCTC10166_00671"/>
<feature type="domain" description="Methyltransferase small" evidence="6">
    <location>
        <begin position="78"/>
        <end position="159"/>
    </location>
</feature>
<evidence type="ECO:0000256" key="3">
    <source>
        <dbReference type="ARBA" id="ARBA00022679"/>
    </source>
</evidence>
<keyword evidence="4" id="KW-0949">S-adenosyl-L-methionine</keyword>
<dbReference type="SUPFAM" id="SSF53335">
    <property type="entry name" value="S-adenosyl-L-methionine-dependent methyltransferases"/>
    <property type="match status" value="1"/>
</dbReference>
<proteinExistence type="predicted"/>
<dbReference type="PANTHER" id="PTHR18895:SF74">
    <property type="entry name" value="MTRF1L RELEASE FACTOR GLUTAMINE METHYLTRANSFERASE"/>
    <property type="match status" value="1"/>
</dbReference>
<name>A0A449A647_9BACT</name>
<evidence type="ECO:0000259" key="6">
    <source>
        <dbReference type="Pfam" id="PF05175"/>
    </source>
</evidence>
<dbReference type="NCBIfam" id="TIGR03534">
    <property type="entry name" value="RF_mod_PrmC"/>
    <property type="match status" value="1"/>
</dbReference>
<dbReference type="InterPro" id="IPR019874">
    <property type="entry name" value="RF_methyltr_PrmC"/>
</dbReference>
<dbReference type="EC" id="2.1.1.297" evidence="1"/>
<dbReference type="Pfam" id="PF05175">
    <property type="entry name" value="MTS"/>
    <property type="match status" value="1"/>
</dbReference>
<dbReference type="AlphaFoldDB" id="A0A449A647"/>
<dbReference type="PANTHER" id="PTHR18895">
    <property type="entry name" value="HEMK METHYLTRANSFERASE"/>
    <property type="match status" value="1"/>
</dbReference>
<dbReference type="RefSeq" id="WP_129720065.1">
    <property type="nucleotide sequence ID" value="NZ_LR214951.1"/>
</dbReference>
<keyword evidence="8" id="KW-1185">Reference proteome</keyword>
<dbReference type="Gene3D" id="3.40.50.150">
    <property type="entry name" value="Vaccinia Virus protein VP39"/>
    <property type="match status" value="1"/>
</dbReference>
<accession>A0A449A647</accession>
<dbReference type="GO" id="GO:0102559">
    <property type="term" value="F:peptide chain release factor N(5)-glutamine methyltransferase activity"/>
    <property type="evidence" value="ECO:0007669"/>
    <property type="project" value="UniProtKB-EC"/>
</dbReference>
<dbReference type="InterPro" id="IPR007848">
    <property type="entry name" value="Small_mtfrase_dom"/>
</dbReference>
<evidence type="ECO:0000256" key="2">
    <source>
        <dbReference type="ARBA" id="ARBA00022603"/>
    </source>
</evidence>
<dbReference type="PROSITE" id="PS00092">
    <property type="entry name" value="N6_MTASE"/>
    <property type="match status" value="1"/>
</dbReference>
<dbReference type="GO" id="GO:0003676">
    <property type="term" value="F:nucleic acid binding"/>
    <property type="evidence" value="ECO:0007669"/>
    <property type="project" value="InterPro"/>
</dbReference>
<keyword evidence="2 7" id="KW-0489">Methyltransferase</keyword>
<gene>
    <name evidence="7" type="primary">hemK</name>
    <name evidence="7" type="ORF">NCTC10166_00671</name>
</gene>
<evidence type="ECO:0000313" key="8">
    <source>
        <dbReference type="Proteomes" id="UP000289440"/>
    </source>
</evidence>
<dbReference type="InterPro" id="IPR004556">
    <property type="entry name" value="HemK-like"/>
</dbReference>
<sequence>MQDYKIRKDALLHEKLRNNLPLTISNKEEKLLNSDIPIQKIIGFVEMQNVKIQVNRHVLIPRYETEELILKTYEFVNKNSYVLDLCSGSGFIGIAIAKNKKCNVVLSDIDYEAISQSHINKIINQVDNIEIITSDLFENLGQKKFDVIVSNPPYLQKQYTINISVLNHEPKKALFADDKGNYFYKKIINLAPFFLKPKGILIFEISPSNVFFFKALTYLNIEIHKDINGKERIVVIKF</sequence>
<dbReference type="GO" id="GO:0016491">
    <property type="term" value="F:oxidoreductase activity"/>
    <property type="evidence" value="ECO:0007669"/>
    <property type="project" value="UniProtKB-KW"/>
</dbReference>
<comment type="catalytic activity">
    <reaction evidence="5">
        <text>L-glutaminyl-[peptide chain release factor] + S-adenosyl-L-methionine = N(5)-methyl-L-glutaminyl-[peptide chain release factor] + S-adenosyl-L-homocysteine + H(+)</text>
        <dbReference type="Rhea" id="RHEA:42896"/>
        <dbReference type="Rhea" id="RHEA-COMP:10271"/>
        <dbReference type="Rhea" id="RHEA-COMP:10272"/>
        <dbReference type="ChEBI" id="CHEBI:15378"/>
        <dbReference type="ChEBI" id="CHEBI:30011"/>
        <dbReference type="ChEBI" id="CHEBI:57856"/>
        <dbReference type="ChEBI" id="CHEBI:59789"/>
        <dbReference type="ChEBI" id="CHEBI:61891"/>
        <dbReference type="EC" id="2.1.1.297"/>
    </reaction>
</comment>
<protein>
    <recommendedName>
        <fullName evidence="1">peptide chain release factor N(5)-glutamine methyltransferase</fullName>
        <ecNumber evidence="1">2.1.1.297</ecNumber>
    </recommendedName>
</protein>
<dbReference type="CDD" id="cd02440">
    <property type="entry name" value="AdoMet_MTases"/>
    <property type="match status" value="1"/>
</dbReference>
<dbReference type="InterPro" id="IPR050320">
    <property type="entry name" value="N5-glutamine_MTase"/>
</dbReference>
<dbReference type="InterPro" id="IPR029063">
    <property type="entry name" value="SAM-dependent_MTases_sf"/>
</dbReference>
<dbReference type="GO" id="GO:0032259">
    <property type="term" value="P:methylation"/>
    <property type="evidence" value="ECO:0007669"/>
    <property type="project" value="UniProtKB-KW"/>
</dbReference>
<evidence type="ECO:0000256" key="1">
    <source>
        <dbReference type="ARBA" id="ARBA00012771"/>
    </source>
</evidence>
<dbReference type="NCBIfam" id="TIGR00536">
    <property type="entry name" value="hemK_fam"/>
    <property type="match status" value="1"/>
</dbReference>
<evidence type="ECO:0000313" key="7">
    <source>
        <dbReference type="EMBL" id="VEU59692.1"/>
    </source>
</evidence>
<dbReference type="Proteomes" id="UP000289440">
    <property type="component" value="Chromosome"/>
</dbReference>
<evidence type="ECO:0000256" key="4">
    <source>
        <dbReference type="ARBA" id="ARBA00022691"/>
    </source>
</evidence>
<dbReference type="EMBL" id="LR214951">
    <property type="protein sequence ID" value="VEU59692.1"/>
    <property type="molecule type" value="Genomic_DNA"/>
</dbReference>
<keyword evidence="3 7" id="KW-0808">Transferase</keyword>
<evidence type="ECO:0000256" key="5">
    <source>
        <dbReference type="ARBA" id="ARBA00048391"/>
    </source>
</evidence>
<reference evidence="7 8" key="1">
    <citation type="submission" date="2019-01" db="EMBL/GenBank/DDBJ databases">
        <authorList>
            <consortium name="Pathogen Informatics"/>
        </authorList>
    </citation>
    <scope>NUCLEOTIDE SEQUENCE [LARGE SCALE GENOMIC DNA]</scope>
    <source>
        <strain evidence="7 8">NCTC10166</strain>
    </source>
</reference>
<dbReference type="OrthoDB" id="9800643at2"/>
<organism evidence="7 8">
    <name type="scientific">Mesomycoplasma neurolyticum</name>
    <dbReference type="NCBI Taxonomy" id="2120"/>
    <lineage>
        <taxon>Bacteria</taxon>
        <taxon>Bacillati</taxon>
        <taxon>Mycoplasmatota</taxon>
        <taxon>Mycoplasmoidales</taxon>
        <taxon>Metamycoplasmataceae</taxon>
        <taxon>Mesomycoplasma</taxon>
    </lineage>
</organism>